<gene>
    <name evidence="1" type="ORF">K503DRAFT_293282</name>
</gene>
<accession>A0A1B7ND01</accession>
<dbReference type="AlphaFoldDB" id="A0A1B7ND01"/>
<dbReference type="EMBL" id="KV448150">
    <property type="protein sequence ID" value="OAX42762.1"/>
    <property type="molecule type" value="Genomic_DNA"/>
</dbReference>
<sequence>MYIAKELILSHSTYISTTVGDKRKPRATSAQLAARTAARQNLTLNDWFTVFAYIDTHPAISQCDIVNHFKNVDSTVPLSKAVFYERRLLTTRGAPSWNADYNRLLFSLSRYCRFLIFIDILTLSRRYCLRPPFLSFYILQCLSLYIDLCLSRRAVVFSGSPNCRLFILSFD</sequence>
<protein>
    <submittedName>
        <fullName evidence="1">Uncharacterized protein</fullName>
    </submittedName>
</protein>
<reference evidence="1 2" key="1">
    <citation type="submission" date="2016-06" db="EMBL/GenBank/DDBJ databases">
        <title>Comparative genomics of the ectomycorrhizal sister species Rhizopogon vinicolor and Rhizopogon vesiculosus (Basidiomycota: Boletales) reveals a divergence of the mating type B locus.</title>
        <authorList>
            <consortium name="DOE Joint Genome Institute"/>
            <person name="Mujic A.B."/>
            <person name="Kuo A."/>
            <person name="Tritt A."/>
            <person name="Lipzen A."/>
            <person name="Chen C."/>
            <person name="Johnson J."/>
            <person name="Sharma A."/>
            <person name="Barry K."/>
            <person name="Grigoriev I.V."/>
            <person name="Spatafora J.W."/>
        </authorList>
    </citation>
    <scope>NUCLEOTIDE SEQUENCE [LARGE SCALE GENOMIC DNA]</scope>
    <source>
        <strain evidence="1 2">AM-OR11-026</strain>
    </source>
</reference>
<dbReference type="Proteomes" id="UP000092154">
    <property type="component" value="Unassembled WGS sequence"/>
</dbReference>
<dbReference type="InParanoid" id="A0A1B7ND01"/>
<evidence type="ECO:0000313" key="2">
    <source>
        <dbReference type="Proteomes" id="UP000092154"/>
    </source>
</evidence>
<name>A0A1B7ND01_9AGAM</name>
<keyword evidence="2" id="KW-1185">Reference proteome</keyword>
<organism evidence="1 2">
    <name type="scientific">Rhizopogon vinicolor AM-OR11-026</name>
    <dbReference type="NCBI Taxonomy" id="1314800"/>
    <lineage>
        <taxon>Eukaryota</taxon>
        <taxon>Fungi</taxon>
        <taxon>Dikarya</taxon>
        <taxon>Basidiomycota</taxon>
        <taxon>Agaricomycotina</taxon>
        <taxon>Agaricomycetes</taxon>
        <taxon>Agaricomycetidae</taxon>
        <taxon>Boletales</taxon>
        <taxon>Suillineae</taxon>
        <taxon>Rhizopogonaceae</taxon>
        <taxon>Rhizopogon</taxon>
    </lineage>
</organism>
<evidence type="ECO:0000313" key="1">
    <source>
        <dbReference type="EMBL" id="OAX42762.1"/>
    </source>
</evidence>
<proteinExistence type="predicted"/>